<dbReference type="SUPFAM" id="SSF47370">
    <property type="entry name" value="Bromodomain"/>
    <property type="match status" value="1"/>
</dbReference>
<dbReference type="Proteomes" id="UP000075883">
    <property type="component" value="Unassembled WGS sequence"/>
</dbReference>
<keyword evidence="9" id="KW-1185">Reference proteome</keyword>
<dbReference type="STRING" id="139723.A0A182MI64"/>
<reference evidence="8" key="2">
    <citation type="submission" date="2020-05" db="UniProtKB">
        <authorList>
            <consortium name="EnsemblMetazoa"/>
        </authorList>
    </citation>
    <scope>IDENTIFICATION</scope>
    <source>
        <strain evidence="8">A-37</strain>
    </source>
</reference>
<dbReference type="VEuPathDB" id="VectorBase:ACUA018864"/>
<reference evidence="9" key="1">
    <citation type="submission" date="2013-09" db="EMBL/GenBank/DDBJ databases">
        <title>The Genome Sequence of Anopheles culicifacies species A.</title>
        <authorList>
            <consortium name="The Broad Institute Genomics Platform"/>
            <person name="Neafsey D.E."/>
            <person name="Besansky N."/>
            <person name="Howell P."/>
            <person name="Walton C."/>
            <person name="Young S.K."/>
            <person name="Zeng Q."/>
            <person name="Gargeya S."/>
            <person name="Fitzgerald M."/>
            <person name="Haas B."/>
            <person name="Abouelleil A."/>
            <person name="Allen A.W."/>
            <person name="Alvarado L."/>
            <person name="Arachchi H.M."/>
            <person name="Berlin A.M."/>
            <person name="Chapman S.B."/>
            <person name="Gainer-Dewar J."/>
            <person name="Goldberg J."/>
            <person name="Griggs A."/>
            <person name="Gujja S."/>
            <person name="Hansen M."/>
            <person name="Howarth C."/>
            <person name="Imamovic A."/>
            <person name="Ireland A."/>
            <person name="Larimer J."/>
            <person name="McCowan C."/>
            <person name="Murphy C."/>
            <person name="Pearson M."/>
            <person name="Poon T.W."/>
            <person name="Priest M."/>
            <person name="Roberts A."/>
            <person name="Saif S."/>
            <person name="Shea T."/>
            <person name="Sisk P."/>
            <person name="Sykes S."/>
            <person name="Wortman J."/>
            <person name="Nusbaum C."/>
            <person name="Birren B."/>
        </authorList>
    </citation>
    <scope>NUCLEOTIDE SEQUENCE [LARGE SCALE GENOMIC DNA]</scope>
    <source>
        <strain evidence="9">A-37</strain>
    </source>
</reference>
<evidence type="ECO:0000256" key="5">
    <source>
        <dbReference type="PROSITE-ProRule" id="PRU00035"/>
    </source>
</evidence>
<feature type="compositionally biased region" description="Polar residues" evidence="6">
    <location>
        <begin position="171"/>
        <end position="187"/>
    </location>
</feature>
<dbReference type="GO" id="GO:0003714">
    <property type="term" value="F:transcription corepressor activity"/>
    <property type="evidence" value="ECO:0007669"/>
    <property type="project" value="TreeGrafter"/>
</dbReference>
<evidence type="ECO:0000256" key="1">
    <source>
        <dbReference type="ARBA" id="ARBA00022723"/>
    </source>
</evidence>
<dbReference type="GO" id="GO:0005737">
    <property type="term" value="C:cytoplasm"/>
    <property type="evidence" value="ECO:0007669"/>
    <property type="project" value="TreeGrafter"/>
</dbReference>
<feature type="region of interest" description="Disordered" evidence="6">
    <location>
        <begin position="167"/>
        <end position="198"/>
    </location>
</feature>
<keyword evidence="3" id="KW-0862">Zinc</keyword>
<sequence>MASTVRVDVESMYKCLGYVLDIITMNPEWNESFNPIDTSTMPHYDKFITRHIDLAVMQKKLVQRVYNTPEEFLADISWIVHNMSIYTTKDPSPSKNLKSKLMTAFTNSVKDIEHHITRLRERFNTFNYGPYMELVDPSRFEEQRRTMLPGAYQKKVKVTIKRSEGEMVAVDSSSNDEVQTLPSSNVRSEVEKSITSEQPATKVTIISPRKRMTRRMSRFIRQTEEGIDQSPTAADGSQQALNTLANNDKALECGQTTDRTTDDKIETYNESGGNPKNLSLLLRRGSQSWETLSKRRKSVIDKSMLSNMNAVSKTKSPETGSKAIETQNNINKNVPKAIIQQDAVDKPIGQKEATTLPSTEMAKDILPSFKELPQKNKSTSLEAASAVAAVSLGNTVTSVQQAPPAVLAADAAGGKTGGSNSSATVIVPSKQRARKSFPGGSFNSNRNVTSKQAVSIAAPVSDKAIVSIPKELVTPPSLASPIPIVESHQGNNNDALGSSASNDNDDVMIIEDESAPVTVPCRERRIVEKNQLPPPLVPKPPITFPPSSENNVDLNNSMQIFDDSSNRVLDHIRFVIEDLLKEMSGKGSSLAEVAMLKLKLEQQQQFWVQEKQKLQTGYKTPVIQSVHGRDSMIIKVSSRTAQNGGNTIGSANSSQQQQQQQQKNMTARYKSIQKAASPNKPLGVLLYE</sequence>
<evidence type="ECO:0000256" key="4">
    <source>
        <dbReference type="ARBA" id="ARBA00023117"/>
    </source>
</evidence>
<dbReference type="InterPro" id="IPR001487">
    <property type="entry name" value="Bromodomain"/>
</dbReference>
<evidence type="ECO:0000256" key="2">
    <source>
        <dbReference type="ARBA" id="ARBA00022771"/>
    </source>
</evidence>
<name>A0A182MI64_9DIPT</name>
<dbReference type="PROSITE" id="PS50014">
    <property type="entry name" value="BROMODOMAIN_2"/>
    <property type="match status" value="1"/>
</dbReference>
<feature type="compositionally biased region" description="Polar residues" evidence="6">
    <location>
        <begin position="641"/>
        <end position="654"/>
    </location>
</feature>
<feature type="region of interest" description="Disordered" evidence="6">
    <location>
        <begin position="641"/>
        <end position="673"/>
    </location>
</feature>
<feature type="compositionally biased region" description="Polar residues" evidence="6">
    <location>
        <begin position="268"/>
        <end position="277"/>
    </location>
</feature>
<evidence type="ECO:0000259" key="7">
    <source>
        <dbReference type="PROSITE" id="PS50014"/>
    </source>
</evidence>
<keyword evidence="4 5" id="KW-0103">Bromodomain</keyword>
<keyword evidence="1" id="KW-0479">Metal-binding</keyword>
<dbReference type="GO" id="GO:0005634">
    <property type="term" value="C:nucleus"/>
    <property type="evidence" value="ECO:0007669"/>
    <property type="project" value="TreeGrafter"/>
</dbReference>
<organism evidence="8 9">
    <name type="scientific">Anopheles culicifacies</name>
    <dbReference type="NCBI Taxonomy" id="139723"/>
    <lineage>
        <taxon>Eukaryota</taxon>
        <taxon>Metazoa</taxon>
        <taxon>Ecdysozoa</taxon>
        <taxon>Arthropoda</taxon>
        <taxon>Hexapoda</taxon>
        <taxon>Insecta</taxon>
        <taxon>Pterygota</taxon>
        <taxon>Neoptera</taxon>
        <taxon>Endopterygota</taxon>
        <taxon>Diptera</taxon>
        <taxon>Nematocera</taxon>
        <taxon>Culicoidea</taxon>
        <taxon>Culicidae</taxon>
        <taxon>Anophelinae</taxon>
        <taxon>Anopheles</taxon>
        <taxon>culicifacies species complex</taxon>
    </lineage>
</organism>
<dbReference type="EnsemblMetazoa" id="ACUA018864-RA">
    <property type="protein sequence ID" value="ACUA018864-PA"/>
    <property type="gene ID" value="ACUA018864"/>
</dbReference>
<dbReference type="Gene3D" id="1.20.920.10">
    <property type="entry name" value="Bromodomain-like"/>
    <property type="match status" value="1"/>
</dbReference>
<dbReference type="Pfam" id="PF00439">
    <property type="entry name" value="Bromodomain"/>
    <property type="match status" value="1"/>
</dbReference>
<protein>
    <recommendedName>
        <fullName evidence="7">Bromo domain-containing protein</fullName>
    </recommendedName>
</protein>
<dbReference type="PANTHER" id="PTHR46453:SF5">
    <property type="entry name" value="PROTEIN KINASE C-BINDING PROTEIN 1 ISOFORM X1"/>
    <property type="match status" value="1"/>
</dbReference>
<feature type="region of interest" description="Disordered" evidence="6">
    <location>
        <begin position="252"/>
        <end position="279"/>
    </location>
</feature>
<accession>A0A182MI64</accession>
<dbReference type="EMBL" id="AXCM01000193">
    <property type="status" value="NOT_ANNOTATED_CDS"/>
    <property type="molecule type" value="Genomic_DNA"/>
</dbReference>
<dbReference type="AlphaFoldDB" id="A0A182MI64"/>
<evidence type="ECO:0000256" key="3">
    <source>
        <dbReference type="ARBA" id="ARBA00022833"/>
    </source>
</evidence>
<evidence type="ECO:0000313" key="9">
    <source>
        <dbReference type="Proteomes" id="UP000075883"/>
    </source>
</evidence>
<feature type="domain" description="Bromo" evidence="7">
    <location>
        <begin position="34"/>
        <end position="94"/>
    </location>
</feature>
<evidence type="ECO:0000256" key="6">
    <source>
        <dbReference type="SAM" id="MobiDB-lite"/>
    </source>
</evidence>
<dbReference type="GO" id="GO:0008270">
    <property type="term" value="F:zinc ion binding"/>
    <property type="evidence" value="ECO:0007669"/>
    <property type="project" value="UniProtKB-KW"/>
</dbReference>
<dbReference type="PANTHER" id="PTHR46453">
    <property type="entry name" value="PROTEIN KINASE C-BINDING PROTEIN 1"/>
    <property type="match status" value="1"/>
</dbReference>
<dbReference type="InterPro" id="IPR036427">
    <property type="entry name" value="Bromodomain-like_sf"/>
</dbReference>
<keyword evidence="2" id="KW-0863">Zinc-finger</keyword>
<evidence type="ECO:0000313" key="8">
    <source>
        <dbReference type="EnsemblMetazoa" id="ACUA018864-PA"/>
    </source>
</evidence>
<proteinExistence type="predicted"/>